<dbReference type="PANTHER" id="PTHR31223:SF70">
    <property type="entry name" value="LOG FAMILY PROTEIN YJL055W"/>
    <property type="match status" value="1"/>
</dbReference>
<comment type="similarity">
    <text evidence="1 2">Belongs to the LOG family.</text>
</comment>
<dbReference type="GO" id="GO:0102682">
    <property type="term" value="F:cytokinin riboside 5'-monophosphate phosphoribohydrolase activity"/>
    <property type="evidence" value="ECO:0007669"/>
    <property type="project" value="RHEA"/>
</dbReference>
<dbReference type="AlphaFoldDB" id="A0A1Y2MNI4"/>
<proteinExistence type="inferred from homology"/>
<keyword evidence="2" id="KW-0203">Cytokinin biosynthesis</keyword>
<dbReference type="Proteomes" id="UP000194360">
    <property type="component" value="Unassembled WGS sequence"/>
</dbReference>
<dbReference type="EC" id="3.2.2.n1" evidence="2"/>
<accession>A0A1Y2MNI4</accession>
<evidence type="ECO:0000256" key="2">
    <source>
        <dbReference type="RuleBase" id="RU363015"/>
    </source>
</evidence>
<name>A0A1Y2MNI4_PSEAH</name>
<keyword evidence="4" id="KW-1185">Reference proteome</keyword>
<comment type="caution">
    <text evidence="3">The sequence shown here is derived from an EMBL/GenBank/DDBJ whole genome shotgun (WGS) entry which is preliminary data.</text>
</comment>
<dbReference type="GO" id="GO:0005829">
    <property type="term" value="C:cytosol"/>
    <property type="evidence" value="ECO:0007669"/>
    <property type="project" value="TreeGrafter"/>
</dbReference>
<dbReference type="InterPro" id="IPR031100">
    <property type="entry name" value="LOG_fam"/>
</dbReference>
<organism evidence="3 4">
    <name type="scientific">Pseudonocardia autotrophica</name>
    <name type="common">Amycolata autotrophica</name>
    <name type="synonym">Nocardia autotrophica</name>
    <dbReference type="NCBI Taxonomy" id="2074"/>
    <lineage>
        <taxon>Bacteria</taxon>
        <taxon>Bacillati</taxon>
        <taxon>Actinomycetota</taxon>
        <taxon>Actinomycetes</taxon>
        <taxon>Pseudonocardiales</taxon>
        <taxon>Pseudonocardiaceae</taxon>
        <taxon>Pseudonocardia</taxon>
    </lineage>
</organism>
<evidence type="ECO:0000313" key="3">
    <source>
        <dbReference type="EMBL" id="OSY36815.1"/>
    </source>
</evidence>
<dbReference type="STRING" id="2074.BG845_05087"/>
<keyword evidence="2" id="KW-0378">Hydrolase</keyword>
<protein>
    <recommendedName>
        <fullName evidence="2">Cytokinin riboside 5'-monophosphate phosphoribohydrolase</fullName>
        <ecNumber evidence="2">3.2.2.n1</ecNumber>
    </recommendedName>
</protein>
<evidence type="ECO:0000256" key="1">
    <source>
        <dbReference type="ARBA" id="ARBA00006763"/>
    </source>
</evidence>
<dbReference type="NCBIfam" id="TIGR00730">
    <property type="entry name" value="Rossman fold protein, TIGR00730 family"/>
    <property type="match status" value="1"/>
</dbReference>
<dbReference type="InterPro" id="IPR005269">
    <property type="entry name" value="LOG"/>
</dbReference>
<evidence type="ECO:0000313" key="4">
    <source>
        <dbReference type="Proteomes" id="UP000194360"/>
    </source>
</evidence>
<comment type="catalytic activity">
    <reaction evidence="2">
        <text>N(6)-(dimethylallyl)adenosine 5'-phosphate + H2O = N(6)-dimethylallyladenine + D-ribose 5-phosphate</text>
        <dbReference type="Rhea" id="RHEA:48560"/>
        <dbReference type="ChEBI" id="CHEBI:15377"/>
        <dbReference type="ChEBI" id="CHEBI:17660"/>
        <dbReference type="ChEBI" id="CHEBI:57526"/>
        <dbReference type="ChEBI" id="CHEBI:78346"/>
        <dbReference type="EC" id="3.2.2.n1"/>
    </reaction>
</comment>
<dbReference type="Pfam" id="PF03641">
    <property type="entry name" value="Lysine_decarbox"/>
    <property type="match status" value="1"/>
</dbReference>
<sequence>MTSISTLCVFCGSNPGRVPEYVAAARRLGALLADAGIGLVYGGASVGTMGELADAALERGGRVVGVIPEHQLAGEIAHDGLTELHVVGSMHERKAMMAELSDGFVTLPGGIGTLEEFAEALTWSQLGLHAKPVGLLDTAGYYRDLLAFFDHAVAEGFLRAADRALVRSGPDPETLLAELRAASAPTDRRWQPVGDDG</sequence>
<dbReference type="PANTHER" id="PTHR31223">
    <property type="entry name" value="LOG FAMILY PROTEIN YJL055W"/>
    <property type="match status" value="1"/>
</dbReference>
<dbReference type="EMBL" id="MIGB01000035">
    <property type="protein sequence ID" value="OSY36815.1"/>
    <property type="molecule type" value="Genomic_DNA"/>
</dbReference>
<dbReference type="Gene3D" id="3.40.50.450">
    <property type="match status" value="1"/>
</dbReference>
<gene>
    <name evidence="3" type="primary">yvdD</name>
    <name evidence="3" type="ORF">BG845_05087</name>
</gene>
<reference evidence="3 4" key="1">
    <citation type="submission" date="2016-09" db="EMBL/GenBank/DDBJ databases">
        <title>Pseudonocardia autotrophica DSM535, a candidate organism with high potential of specific P450 cytochromes.</title>
        <authorList>
            <person name="Grumaz C."/>
            <person name="Vainshtein Y."/>
            <person name="Kirstahler P."/>
            <person name="Sohn K."/>
        </authorList>
    </citation>
    <scope>NUCLEOTIDE SEQUENCE [LARGE SCALE GENOMIC DNA]</scope>
    <source>
        <strain evidence="3 4">DSM 535</strain>
    </source>
</reference>
<comment type="catalytic activity">
    <reaction evidence="2">
        <text>9-ribosyl-trans-zeatin 5'-phosphate + H2O = trans-zeatin + D-ribose 5-phosphate</text>
        <dbReference type="Rhea" id="RHEA:48564"/>
        <dbReference type="ChEBI" id="CHEBI:15377"/>
        <dbReference type="ChEBI" id="CHEBI:16522"/>
        <dbReference type="ChEBI" id="CHEBI:78346"/>
        <dbReference type="ChEBI" id="CHEBI:87947"/>
        <dbReference type="EC" id="3.2.2.n1"/>
    </reaction>
</comment>
<dbReference type="GO" id="GO:0009691">
    <property type="term" value="P:cytokinin biosynthetic process"/>
    <property type="evidence" value="ECO:0007669"/>
    <property type="project" value="UniProtKB-UniRule"/>
</dbReference>
<dbReference type="SUPFAM" id="SSF102405">
    <property type="entry name" value="MCP/YpsA-like"/>
    <property type="match status" value="1"/>
</dbReference>
<dbReference type="RefSeq" id="WP_373865551.1">
    <property type="nucleotide sequence ID" value="NZ_AP018920.1"/>
</dbReference>